<gene>
    <name evidence="1" type="ORF">THTE_2089</name>
</gene>
<name>A0A286RFF0_9BACT</name>
<proteinExistence type="predicted"/>
<evidence type="ECO:0008006" key="3">
    <source>
        <dbReference type="Google" id="ProtNLM"/>
    </source>
</evidence>
<protein>
    <recommendedName>
        <fullName evidence="3">Molybdenum cofactor carrier</fullName>
    </recommendedName>
</protein>
<dbReference type="KEGG" id="ttf:THTE_2089"/>
<dbReference type="Pfam" id="PF12694">
    <property type="entry name" value="cpYpsA"/>
    <property type="match status" value="1"/>
</dbReference>
<evidence type="ECO:0000313" key="2">
    <source>
        <dbReference type="Proteomes" id="UP000215086"/>
    </source>
</evidence>
<sequence length="157" mass="17080">MVISGGQTGVDRAALDAARESNLAHGGWCPAGRLAEDGRIPEIYALIETPTAEYAVRTEWNVRDSDGTLILTSENLTGGTRLTAVIALRYNKPLLVVDLARIGDPEQIAQRILEWLRMHKIRVLNVAGPRESTCPGIYARAKRVLDAVLTKLGRPGP</sequence>
<dbReference type="InterPro" id="IPR024755">
    <property type="entry name" value="cpYpsA"/>
</dbReference>
<organism evidence="1 2">
    <name type="scientific">Thermogutta terrifontis</name>
    <dbReference type="NCBI Taxonomy" id="1331910"/>
    <lineage>
        <taxon>Bacteria</taxon>
        <taxon>Pseudomonadati</taxon>
        <taxon>Planctomycetota</taxon>
        <taxon>Planctomycetia</taxon>
        <taxon>Pirellulales</taxon>
        <taxon>Thermoguttaceae</taxon>
        <taxon>Thermogutta</taxon>
    </lineage>
</organism>
<dbReference type="Proteomes" id="UP000215086">
    <property type="component" value="Chromosome"/>
</dbReference>
<dbReference type="AlphaFoldDB" id="A0A286RFF0"/>
<keyword evidence="2" id="KW-1185">Reference proteome</keyword>
<accession>A0A286RFF0</accession>
<dbReference type="SUPFAM" id="SSF102405">
    <property type="entry name" value="MCP/YpsA-like"/>
    <property type="match status" value="1"/>
</dbReference>
<reference evidence="1 2" key="1">
    <citation type="journal article" name="Front. Microbiol.">
        <title>Sugar Metabolism of the First Thermophilic Planctomycete Thermogutta terrifontis: Comparative Genomic and Transcriptomic Approaches.</title>
        <authorList>
            <person name="Elcheninov A.G."/>
            <person name="Menzel P."/>
            <person name="Gudbergsdottir S.R."/>
            <person name="Slesarev A.I."/>
            <person name="Kadnikov V.V."/>
            <person name="Krogh A."/>
            <person name="Bonch-Osmolovskaya E.A."/>
            <person name="Peng X."/>
            <person name="Kublanov I.V."/>
        </authorList>
    </citation>
    <scope>NUCLEOTIDE SEQUENCE [LARGE SCALE GENOMIC DNA]</scope>
    <source>
        <strain evidence="1 2">R1</strain>
    </source>
</reference>
<dbReference type="EMBL" id="CP018477">
    <property type="protein sequence ID" value="ASV74691.1"/>
    <property type="molecule type" value="Genomic_DNA"/>
</dbReference>
<dbReference type="Gene3D" id="3.40.50.450">
    <property type="match status" value="1"/>
</dbReference>
<evidence type="ECO:0000313" key="1">
    <source>
        <dbReference type="EMBL" id="ASV74691.1"/>
    </source>
</evidence>